<dbReference type="EnsemblPlants" id="Solyc01g010525.1.1">
    <property type="protein sequence ID" value="Solyc01g010525.1.1"/>
    <property type="gene ID" value="Solyc01g010525.1"/>
</dbReference>
<accession>A0A3Q7EB01</accession>
<evidence type="ECO:0000313" key="2">
    <source>
        <dbReference type="Proteomes" id="UP000004994"/>
    </source>
</evidence>
<dbReference type="AlphaFoldDB" id="A0A3Q7EB01"/>
<reference evidence="1" key="2">
    <citation type="submission" date="2019-01" db="UniProtKB">
        <authorList>
            <consortium name="EnsemblPlants"/>
        </authorList>
    </citation>
    <scope>IDENTIFICATION</scope>
    <source>
        <strain evidence="1">cv. Heinz 1706</strain>
    </source>
</reference>
<dbReference type="InParanoid" id="A0A3Q7EB01"/>
<dbReference type="Proteomes" id="UP000004994">
    <property type="component" value="Chromosome 1"/>
</dbReference>
<proteinExistence type="predicted"/>
<name>A0A3Q7EB01_SOLLC</name>
<organism evidence="1">
    <name type="scientific">Solanum lycopersicum</name>
    <name type="common">Tomato</name>
    <name type="synonym">Lycopersicon esculentum</name>
    <dbReference type="NCBI Taxonomy" id="4081"/>
    <lineage>
        <taxon>Eukaryota</taxon>
        <taxon>Viridiplantae</taxon>
        <taxon>Streptophyta</taxon>
        <taxon>Embryophyta</taxon>
        <taxon>Tracheophyta</taxon>
        <taxon>Spermatophyta</taxon>
        <taxon>Magnoliopsida</taxon>
        <taxon>eudicotyledons</taxon>
        <taxon>Gunneridae</taxon>
        <taxon>Pentapetalae</taxon>
        <taxon>asterids</taxon>
        <taxon>lamiids</taxon>
        <taxon>Solanales</taxon>
        <taxon>Solanaceae</taxon>
        <taxon>Solanoideae</taxon>
        <taxon>Solaneae</taxon>
        <taxon>Solanum</taxon>
        <taxon>Solanum subgen. Lycopersicon</taxon>
    </lineage>
</organism>
<sequence length="114" mass="13286">MGKQQMYLMNSYYNYLLHGGDTRTTWKSMWNTITPKGGCKNLDFIKKWSSLIRVDQLCSSEVERYCVNFILLHDPKRYECLVLKRDVISSPLLRDLQSSNTSYSHGVLELEGDI</sequence>
<dbReference type="Gramene" id="Solyc01g010525.1.1">
    <property type="protein sequence ID" value="Solyc01g010525.1.1"/>
    <property type="gene ID" value="Solyc01g010525.1"/>
</dbReference>
<protein>
    <submittedName>
        <fullName evidence="1">Uncharacterized protein</fullName>
    </submittedName>
</protein>
<evidence type="ECO:0000313" key="1">
    <source>
        <dbReference type="EnsemblPlants" id="Solyc01g010525.1.1"/>
    </source>
</evidence>
<keyword evidence="2" id="KW-1185">Reference proteome</keyword>
<reference evidence="1" key="1">
    <citation type="journal article" date="2012" name="Nature">
        <title>The tomato genome sequence provides insights into fleshy fruit evolution.</title>
        <authorList>
            <consortium name="Tomato Genome Consortium"/>
        </authorList>
    </citation>
    <scope>NUCLEOTIDE SEQUENCE [LARGE SCALE GENOMIC DNA]</scope>
    <source>
        <strain evidence="1">cv. Heinz 1706</strain>
    </source>
</reference>